<gene>
    <name evidence="2" type="ORF">ENT87_07660</name>
</gene>
<dbReference type="CDD" id="cd04301">
    <property type="entry name" value="NAT_SF"/>
    <property type="match status" value="1"/>
</dbReference>
<dbReference type="InterPro" id="IPR000182">
    <property type="entry name" value="GNAT_dom"/>
</dbReference>
<name>A0A7J3I9S9_9CREN</name>
<proteinExistence type="predicted"/>
<feature type="domain" description="N-acetyltransferase" evidence="1">
    <location>
        <begin position="189"/>
        <end position="317"/>
    </location>
</feature>
<evidence type="ECO:0000313" key="2">
    <source>
        <dbReference type="EMBL" id="HGN37402.1"/>
    </source>
</evidence>
<sequence>MINIVTYRELKDVEALEYSCRIHNVAFPYDSVECDIYKSFIVDDENFNEEFTLFAIDKENRIRGFLIGVEISKEPRDAVNNFREYIWIKDLAIDIALPSDEWRKVFIGLLSSFEEMVKRYGKKHIVLYAYAPYYFMPGINILYEDYVEMFEVYGFKKREDSVNYEVNLSEFYYPDRVRKIENTLVCEGILFRKGRNGEAPYVSEWVGKTFNSPFWRLETEYSFRSKPPTIWIAEQGGELIGFAVYLRMKRNEFGPVGVDPNRRRHGVGTVLLFKALYDLKQLGFKYAVIPWTSHLFFYTQVPGIARIKHYYIMTKTL</sequence>
<protein>
    <submittedName>
        <fullName evidence="2">N-acetyltransferase</fullName>
    </submittedName>
</protein>
<keyword evidence="2" id="KW-0808">Transferase</keyword>
<dbReference type="AlphaFoldDB" id="A0A7J3I9S9"/>
<reference evidence="2" key="1">
    <citation type="journal article" date="2020" name="mSystems">
        <title>Genome- and Community-Level Interaction Insights into Carbon Utilization and Element Cycling Functions of Hydrothermarchaeota in Hydrothermal Sediment.</title>
        <authorList>
            <person name="Zhou Z."/>
            <person name="Liu Y."/>
            <person name="Xu W."/>
            <person name="Pan J."/>
            <person name="Luo Z.H."/>
            <person name="Li M."/>
        </authorList>
    </citation>
    <scope>NUCLEOTIDE SEQUENCE [LARGE SCALE GENOMIC DNA]</scope>
    <source>
        <strain evidence="2">SpSt-618</strain>
    </source>
</reference>
<dbReference type="Pfam" id="PF00583">
    <property type="entry name" value="Acetyltransf_1"/>
    <property type="match status" value="1"/>
</dbReference>
<dbReference type="EMBL" id="DTAI01000227">
    <property type="protein sequence ID" value="HGN37402.1"/>
    <property type="molecule type" value="Genomic_DNA"/>
</dbReference>
<dbReference type="GO" id="GO:0016747">
    <property type="term" value="F:acyltransferase activity, transferring groups other than amino-acyl groups"/>
    <property type="evidence" value="ECO:0007669"/>
    <property type="project" value="InterPro"/>
</dbReference>
<dbReference type="InterPro" id="IPR016181">
    <property type="entry name" value="Acyl_CoA_acyltransferase"/>
</dbReference>
<organism evidence="2">
    <name type="scientific">Ignisphaera aggregans</name>
    <dbReference type="NCBI Taxonomy" id="334771"/>
    <lineage>
        <taxon>Archaea</taxon>
        <taxon>Thermoproteota</taxon>
        <taxon>Thermoprotei</taxon>
        <taxon>Desulfurococcales</taxon>
        <taxon>Desulfurococcaceae</taxon>
        <taxon>Ignisphaera</taxon>
    </lineage>
</organism>
<dbReference type="SUPFAM" id="SSF55729">
    <property type="entry name" value="Acyl-CoA N-acyltransferases (Nat)"/>
    <property type="match status" value="1"/>
</dbReference>
<evidence type="ECO:0000259" key="1">
    <source>
        <dbReference type="PROSITE" id="PS51186"/>
    </source>
</evidence>
<comment type="caution">
    <text evidence="2">The sequence shown here is derived from an EMBL/GenBank/DDBJ whole genome shotgun (WGS) entry which is preliminary data.</text>
</comment>
<dbReference type="Gene3D" id="3.40.630.30">
    <property type="match status" value="1"/>
</dbReference>
<accession>A0A7J3I9S9</accession>
<dbReference type="PROSITE" id="PS51186">
    <property type="entry name" value="GNAT"/>
    <property type="match status" value="1"/>
</dbReference>